<evidence type="ECO:0000256" key="1">
    <source>
        <dbReference type="ARBA" id="ARBA00001974"/>
    </source>
</evidence>
<dbReference type="SUPFAM" id="SSF47203">
    <property type="entry name" value="Acyl-CoA dehydrogenase C-terminal domain-like"/>
    <property type="match status" value="1"/>
</dbReference>
<keyword evidence="8" id="KW-1185">Reference proteome</keyword>
<dbReference type="InterPro" id="IPR050741">
    <property type="entry name" value="Acyl-CoA_dehydrogenase"/>
</dbReference>
<keyword evidence="3" id="KW-0285">Flavoprotein</keyword>
<dbReference type="GO" id="GO:0050660">
    <property type="term" value="F:flavin adenine dinucleotide binding"/>
    <property type="evidence" value="ECO:0007669"/>
    <property type="project" value="InterPro"/>
</dbReference>
<accession>A0AAF0YAF5</accession>
<evidence type="ECO:0000259" key="6">
    <source>
        <dbReference type="PROSITE" id="PS50255"/>
    </source>
</evidence>
<comment type="similarity">
    <text evidence="2">Belongs to the acyl-CoA dehydrogenase family.</text>
</comment>
<dbReference type="Gene3D" id="1.20.140.10">
    <property type="entry name" value="Butyryl-CoA Dehydrogenase, subunit A, domain 3"/>
    <property type="match status" value="1"/>
</dbReference>
<evidence type="ECO:0000313" key="7">
    <source>
        <dbReference type="EMBL" id="WOO83030.1"/>
    </source>
</evidence>
<evidence type="ECO:0000256" key="2">
    <source>
        <dbReference type="ARBA" id="ARBA00009347"/>
    </source>
</evidence>
<dbReference type="Gene3D" id="3.10.120.10">
    <property type="entry name" value="Cytochrome b5-like heme/steroid binding domain"/>
    <property type="match status" value="1"/>
</dbReference>
<dbReference type="InterPro" id="IPR036400">
    <property type="entry name" value="Cyt_B5-like_heme/steroid_sf"/>
</dbReference>
<dbReference type="Gene3D" id="1.10.540.10">
    <property type="entry name" value="Acyl-CoA dehydrogenase/oxidase, N-terminal domain"/>
    <property type="match status" value="1"/>
</dbReference>
<name>A0AAF0YAF5_9TREE</name>
<dbReference type="InterPro" id="IPR013786">
    <property type="entry name" value="AcylCoA_DH/ox_N"/>
</dbReference>
<feature type="domain" description="Cytochrome b5 heme-binding" evidence="6">
    <location>
        <begin position="5"/>
        <end position="101"/>
    </location>
</feature>
<dbReference type="GO" id="GO:0033539">
    <property type="term" value="P:fatty acid beta-oxidation using acyl-CoA dehydrogenase"/>
    <property type="evidence" value="ECO:0007669"/>
    <property type="project" value="TreeGrafter"/>
</dbReference>
<keyword evidence="5" id="KW-0560">Oxidoreductase</keyword>
<dbReference type="RefSeq" id="XP_062629062.1">
    <property type="nucleotide sequence ID" value="XM_062773078.1"/>
</dbReference>
<evidence type="ECO:0000313" key="8">
    <source>
        <dbReference type="Proteomes" id="UP000827549"/>
    </source>
</evidence>
<dbReference type="PANTHER" id="PTHR48083">
    <property type="entry name" value="MEDIUM-CHAIN SPECIFIC ACYL-COA DEHYDROGENASE, MITOCHONDRIAL-RELATED"/>
    <property type="match status" value="1"/>
</dbReference>
<evidence type="ECO:0000256" key="5">
    <source>
        <dbReference type="ARBA" id="ARBA00023002"/>
    </source>
</evidence>
<sequence length="539" mass="59533">MSKALKILSRDDVETHNKDGDLWIVIDSTVYDLSKFAKLHPGGLAVLLDEDVGEHHGPFPHPTRPLTLPAGQDATTVFYSLHRHEELQKPQYQRLVIGHIALEEPKIQPVGVGELSRVPYAESPWLNPSFHSPYYNDGHRRLQKEFRAFVDTVLYPDAQACEAAGTDASPEVYKAMAAKKINHMRLGPGKHLHGLTLMGGVKGEDYDAFHELIVTQELTRCGARGYGTGLGSGVFLGLPPVVNYAAEPLRSRVIDEVLNGKKVMCLAITEAFAGSDVQGMRTRADKQADGTWLINGHKKWISAGMFADYMLLACKTYGGDGPDGAVTAFLVDRSMGFETKVVPTSYSKAAGTSYVTFDNVRVPADHVIGEEGHGLLIIFGNFNHERWYMCASMARGSRSLIEECLLWSAQRKVFGKPLLAQAVIRNKLALMISKAEAMQTWIEFITFQMTKMDHRTQVKQLAGPISFCKMQFSLWEKELVSHAAQIFGGRALTATGMGRFVEMANRTGRFDDVLGGSGEVMGDLGVRQLIPHMPDDQKL</sequence>
<dbReference type="InterPro" id="IPR006091">
    <property type="entry name" value="Acyl-CoA_Oxase/DH_mid-dom"/>
</dbReference>
<dbReference type="InterPro" id="IPR046373">
    <property type="entry name" value="Acyl-CoA_Oxase/DH_mid-dom_sf"/>
</dbReference>
<gene>
    <name evidence="7" type="primary">apdG_0</name>
    <name evidence="7" type="ORF">LOC62_04G006509</name>
</gene>
<dbReference type="InterPro" id="IPR009075">
    <property type="entry name" value="AcylCo_DH/oxidase_C"/>
</dbReference>
<dbReference type="SUPFAM" id="SSF56645">
    <property type="entry name" value="Acyl-CoA dehydrogenase NM domain-like"/>
    <property type="match status" value="1"/>
</dbReference>
<dbReference type="Pfam" id="PF02771">
    <property type="entry name" value="Acyl-CoA_dh_N"/>
    <property type="match status" value="1"/>
</dbReference>
<dbReference type="InterPro" id="IPR036250">
    <property type="entry name" value="AcylCo_DH-like_C"/>
</dbReference>
<dbReference type="AlphaFoldDB" id="A0AAF0YAF5"/>
<dbReference type="PROSITE" id="PS50255">
    <property type="entry name" value="CYTOCHROME_B5_2"/>
    <property type="match status" value="1"/>
</dbReference>
<dbReference type="PROSITE" id="PS00072">
    <property type="entry name" value="ACYL_COA_DH_1"/>
    <property type="match status" value="1"/>
</dbReference>
<dbReference type="InterPro" id="IPR009100">
    <property type="entry name" value="AcylCoA_DH/oxidase_NM_dom_sf"/>
</dbReference>
<comment type="cofactor">
    <cofactor evidence="1">
        <name>FAD</name>
        <dbReference type="ChEBI" id="CHEBI:57692"/>
    </cofactor>
</comment>
<dbReference type="Pfam" id="PF00441">
    <property type="entry name" value="Acyl-CoA_dh_1"/>
    <property type="match status" value="1"/>
</dbReference>
<dbReference type="Proteomes" id="UP000827549">
    <property type="component" value="Chromosome 4"/>
</dbReference>
<keyword evidence="4" id="KW-0274">FAD</keyword>
<dbReference type="SUPFAM" id="SSF55856">
    <property type="entry name" value="Cytochrome b5-like heme/steroid binding domain"/>
    <property type="match status" value="1"/>
</dbReference>
<organism evidence="7 8">
    <name type="scientific">Vanrija pseudolonga</name>
    <dbReference type="NCBI Taxonomy" id="143232"/>
    <lineage>
        <taxon>Eukaryota</taxon>
        <taxon>Fungi</taxon>
        <taxon>Dikarya</taxon>
        <taxon>Basidiomycota</taxon>
        <taxon>Agaricomycotina</taxon>
        <taxon>Tremellomycetes</taxon>
        <taxon>Trichosporonales</taxon>
        <taxon>Trichosporonaceae</taxon>
        <taxon>Vanrija</taxon>
    </lineage>
</organism>
<dbReference type="SMART" id="SM01117">
    <property type="entry name" value="Cyt-b5"/>
    <property type="match status" value="1"/>
</dbReference>
<dbReference type="InterPro" id="IPR001199">
    <property type="entry name" value="Cyt_B5-like_heme/steroid-bd"/>
</dbReference>
<dbReference type="GO" id="GO:0005737">
    <property type="term" value="C:cytoplasm"/>
    <property type="evidence" value="ECO:0007669"/>
    <property type="project" value="TreeGrafter"/>
</dbReference>
<dbReference type="GO" id="GO:0003995">
    <property type="term" value="F:acyl-CoA dehydrogenase activity"/>
    <property type="evidence" value="ECO:0007669"/>
    <property type="project" value="InterPro"/>
</dbReference>
<dbReference type="GeneID" id="87809731"/>
<dbReference type="InterPro" id="IPR037069">
    <property type="entry name" value="AcylCoA_DH/ox_N_sf"/>
</dbReference>
<dbReference type="Pfam" id="PF00173">
    <property type="entry name" value="Cyt-b5"/>
    <property type="match status" value="1"/>
</dbReference>
<dbReference type="InterPro" id="IPR006089">
    <property type="entry name" value="Acyl-CoA_DH_CS"/>
</dbReference>
<dbReference type="Pfam" id="PF02770">
    <property type="entry name" value="Acyl-CoA_dh_M"/>
    <property type="match status" value="1"/>
</dbReference>
<evidence type="ECO:0000256" key="4">
    <source>
        <dbReference type="ARBA" id="ARBA00022827"/>
    </source>
</evidence>
<dbReference type="PANTHER" id="PTHR48083:SF28">
    <property type="entry name" value="ACYL-COA DEHYDROGENASE FAMILY PROTEIN (AFU_ORTHOLOGUE AFUA_6G10880)-RELATED"/>
    <property type="match status" value="1"/>
</dbReference>
<dbReference type="Gene3D" id="2.40.110.10">
    <property type="entry name" value="Butyryl-CoA Dehydrogenase, subunit A, domain 2"/>
    <property type="match status" value="1"/>
</dbReference>
<evidence type="ECO:0000256" key="3">
    <source>
        <dbReference type="ARBA" id="ARBA00022630"/>
    </source>
</evidence>
<protein>
    <submittedName>
        <fullName evidence="7">Acyl-CoA dehydrogenase apdG</fullName>
    </submittedName>
</protein>
<dbReference type="EMBL" id="CP086717">
    <property type="protein sequence ID" value="WOO83030.1"/>
    <property type="molecule type" value="Genomic_DNA"/>
</dbReference>
<reference evidence="7" key="1">
    <citation type="submission" date="2023-10" db="EMBL/GenBank/DDBJ databases">
        <authorList>
            <person name="Noh H."/>
        </authorList>
    </citation>
    <scope>NUCLEOTIDE SEQUENCE</scope>
    <source>
        <strain evidence="7">DUCC4014</strain>
    </source>
</reference>
<proteinExistence type="inferred from homology"/>